<dbReference type="GO" id="GO:0005980">
    <property type="term" value="P:glycogen catabolic process"/>
    <property type="evidence" value="ECO:0007669"/>
    <property type="project" value="InterPro"/>
</dbReference>
<dbReference type="Gene3D" id="3.20.20.80">
    <property type="entry name" value="Glycosidases"/>
    <property type="match status" value="1"/>
</dbReference>
<sequence>MHPIPSILLPGKPWPMGSTYDGYGVNFAVFSANATRIDLCLFDEAGRKEISRLRLPEYTDEIWHGYLPNAEPGLLYGFRAFGPYEPLKGHRFNPHKLLIDPYARELTSDLHWTDALFGYRVNSARSDLSFDRRDSASAMPKCCVTQMRNHWPGDTGPDVLRDEMIVLEAHLRGLSMLREDIPKLQRGTFRALSDPRFIEYLTKLGITTLELLPVQSFVTDRFLIERGVTNFWGYNTLSFFSPQLSYIGRGNIEDFRVAIRRLHSAGIEVIMDVVYNHTCEGNELGPTLCYRGLDNASYYRLVSEAERHYINDTGCGNTLNLSHPRVMQMVLDSLRYWTTEFNIDGFRFDLAVILAREDYGYDQRSGFLDAIRQDPVLSTRKLIAEPWDPGPGGYQVGNFPPGFMEWNDRFRDTARRFWRGDTKLQGDMAARLAGSGDLFDKQGRRPSTSVNFITAHDGFTLMDVVSYTERHNEANGEDSRDGAEENYSSNQGMEGPSDDADIIAKRDLIRRSMMATLLFSHGTPMILAGDEFGQTQKGNNNTYCQDNETSWLDWSLLEKTRGRKMYDFTKRLIMLRKTHSSLRVSRYMHGRHEPRPGLPDIAWFNADGNPMSVENWDSEEHSFLGVRRASENVKILDVTYLLLNPGNLDRECILPGPGEHWLVLANSAEDEHEEEQVIMPAADGQSRLMVPAHSVVLLQLDTGEAIT</sequence>
<dbReference type="Proteomes" id="UP000321746">
    <property type="component" value="Unassembled WGS sequence"/>
</dbReference>
<protein>
    <submittedName>
        <fullName evidence="6">Glycogen operon protein GlgX homolog</fullName>
    </submittedName>
</protein>
<dbReference type="RefSeq" id="WP_146885233.1">
    <property type="nucleotide sequence ID" value="NZ_BJYG01000002.1"/>
</dbReference>
<feature type="compositionally biased region" description="Basic and acidic residues" evidence="4">
    <location>
        <begin position="470"/>
        <end position="483"/>
    </location>
</feature>
<keyword evidence="3" id="KW-0326">Glycosidase</keyword>
<reference evidence="6 7" key="1">
    <citation type="submission" date="2019-07" db="EMBL/GenBank/DDBJ databases">
        <title>Whole genome shotgun sequence of Acetobacter oeni NBRC 105207.</title>
        <authorList>
            <person name="Hosoyama A."/>
            <person name="Uohara A."/>
            <person name="Ohji S."/>
            <person name="Ichikawa N."/>
        </authorList>
    </citation>
    <scope>NUCLEOTIDE SEQUENCE [LARGE SCALE GENOMIC DNA]</scope>
    <source>
        <strain evidence="6 7">NBRC 105207</strain>
    </source>
</reference>
<feature type="region of interest" description="Disordered" evidence="4">
    <location>
        <begin position="470"/>
        <end position="499"/>
    </location>
</feature>
<dbReference type="InterPro" id="IPR017853">
    <property type="entry name" value="GH"/>
</dbReference>
<evidence type="ECO:0000256" key="3">
    <source>
        <dbReference type="ARBA" id="ARBA00023295"/>
    </source>
</evidence>
<dbReference type="CDD" id="cd02856">
    <property type="entry name" value="E_set_GDE_Isoamylase_N"/>
    <property type="match status" value="1"/>
</dbReference>
<dbReference type="SUPFAM" id="SSF81296">
    <property type="entry name" value="E set domains"/>
    <property type="match status" value="1"/>
</dbReference>
<dbReference type="InterPro" id="IPR006047">
    <property type="entry name" value="GH13_cat_dom"/>
</dbReference>
<keyword evidence="2" id="KW-0378">Hydrolase</keyword>
<dbReference type="Pfam" id="PF00128">
    <property type="entry name" value="Alpha-amylase"/>
    <property type="match status" value="1"/>
</dbReference>
<evidence type="ECO:0000256" key="1">
    <source>
        <dbReference type="ARBA" id="ARBA00008061"/>
    </source>
</evidence>
<evidence type="ECO:0000313" key="6">
    <source>
        <dbReference type="EMBL" id="GEN62058.1"/>
    </source>
</evidence>
<dbReference type="InterPro" id="IPR014756">
    <property type="entry name" value="Ig_E-set"/>
</dbReference>
<gene>
    <name evidence="6" type="primary">glgX</name>
    <name evidence="6" type="ORF">AOE01nite_02820</name>
</gene>
<evidence type="ECO:0000256" key="2">
    <source>
        <dbReference type="ARBA" id="ARBA00022801"/>
    </source>
</evidence>
<feature type="domain" description="Glycosyl hydrolase family 13 catalytic" evidence="5">
    <location>
        <begin position="164"/>
        <end position="576"/>
    </location>
</feature>
<dbReference type="InterPro" id="IPR011837">
    <property type="entry name" value="Glycogen_debranch_GlgX"/>
</dbReference>
<dbReference type="Gene3D" id="2.60.40.1180">
    <property type="entry name" value="Golgi alpha-mannosidase II"/>
    <property type="match status" value="1"/>
</dbReference>
<dbReference type="Gene3D" id="2.60.40.10">
    <property type="entry name" value="Immunoglobulins"/>
    <property type="match status" value="1"/>
</dbReference>
<proteinExistence type="inferred from homology"/>
<dbReference type="AlphaFoldDB" id="A0A511XGK3"/>
<dbReference type="SMART" id="SM00642">
    <property type="entry name" value="Aamy"/>
    <property type="match status" value="1"/>
</dbReference>
<accession>A0A511XGK3</accession>
<comment type="similarity">
    <text evidence="1">Belongs to the glycosyl hydrolase 13 family.</text>
</comment>
<dbReference type="GO" id="GO:0004135">
    <property type="term" value="F:amylo-alpha-1,6-glucosidase activity"/>
    <property type="evidence" value="ECO:0007669"/>
    <property type="project" value="InterPro"/>
</dbReference>
<comment type="caution">
    <text evidence="6">The sequence shown here is derived from an EMBL/GenBank/DDBJ whole genome shotgun (WGS) entry which is preliminary data.</text>
</comment>
<dbReference type="InterPro" id="IPR044505">
    <property type="entry name" value="GlgX_Isoamylase_N_E_set"/>
</dbReference>
<dbReference type="SUPFAM" id="SSF51011">
    <property type="entry name" value="Glycosyl hydrolase domain"/>
    <property type="match status" value="1"/>
</dbReference>
<dbReference type="OrthoDB" id="3236218at2"/>
<dbReference type="NCBIfam" id="TIGR02100">
    <property type="entry name" value="glgX_debranch"/>
    <property type="match status" value="1"/>
</dbReference>
<dbReference type="PANTHER" id="PTHR43002">
    <property type="entry name" value="GLYCOGEN DEBRANCHING ENZYME"/>
    <property type="match status" value="1"/>
</dbReference>
<dbReference type="Pfam" id="PF02922">
    <property type="entry name" value="CBM_48"/>
    <property type="match status" value="1"/>
</dbReference>
<evidence type="ECO:0000256" key="4">
    <source>
        <dbReference type="SAM" id="MobiDB-lite"/>
    </source>
</evidence>
<dbReference type="SUPFAM" id="SSF51445">
    <property type="entry name" value="(Trans)glycosidases"/>
    <property type="match status" value="1"/>
</dbReference>
<dbReference type="CDD" id="cd11326">
    <property type="entry name" value="AmyAc_Glg_debranch"/>
    <property type="match status" value="1"/>
</dbReference>
<dbReference type="InterPro" id="IPR004193">
    <property type="entry name" value="Glyco_hydro_13_N"/>
</dbReference>
<name>A0A511XGK3_9PROT</name>
<keyword evidence="7" id="KW-1185">Reference proteome</keyword>
<dbReference type="InterPro" id="IPR013780">
    <property type="entry name" value="Glyco_hydro_b"/>
</dbReference>
<evidence type="ECO:0000259" key="5">
    <source>
        <dbReference type="SMART" id="SM00642"/>
    </source>
</evidence>
<organism evidence="6 7">
    <name type="scientific">Acetobacter oeni</name>
    <dbReference type="NCBI Taxonomy" id="304077"/>
    <lineage>
        <taxon>Bacteria</taxon>
        <taxon>Pseudomonadati</taxon>
        <taxon>Pseudomonadota</taxon>
        <taxon>Alphaproteobacteria</taxon>
        <taxon>Acetobacterales</taxon>
        <taxon>Acetobacteraceae</taxon>
        <taxon>Acetobacter</taxon>
    </lineage>
</organism>
<dbReference type="EMBL" id="BJYG01000002">
    <property type="protein sequence ID" value="GEN62058.1"/>
    <property type="molecule type" value="Genomic_DNA"/>
</dbReference>
<evidence type="ECO:0000313" key="7">
    <source>
        <dbReference type="Proteomes" id="UP000321746"/>
    </source>
</evidence>
<dbReference type="InterPro" id="IPR013783">
    <property type="entry name" value="Ig-like_fold"/>
</dbReference>